<evidence type="ECO:0000313" key="5">
    <source>
        <dbReference type="Proteomes" id="UP000030671"/>
    </source>
</evidence>
<name>W4JYU2_HETIT</name>
<dbReference type="AlphaFoldDB" id="W4JYU2"/>
<dbReference type="PANTHER" id="PTHR43539">
    <property type="entry name" value="FLAVIN-BINDING MONOOXYGENASE-LIKE PROTEIN (AFU_ORTHOLOGUE AFUA_4G09220)"/>
    <property type="match status" value="1"/>
</dbReference>
<dbReference type="PRINTS" id="PR00368">
    <property type="entry name" value="FADPNR"/>
</dbReference>
<dbReference type="SUPFAM" id="SSF51905">
    <property type="entry name" value="FAD/NAD(P)-binding domain"/>
    <property type="match status" value="1"/>
</dbReference>
<dbReference type="RefSeq" id="XP_009549033.1">
    <property type="nucleotide sequence ID" value="XM_009550738.1"/>
</dbReference>
<keyword evidence="1" id="KW-0285">Flavoprotein</keyword>
<evidence type="ECO:0000256" key="3">
    <source>
        <dbReference type="ARBA" id="ARBA00023002"/>
    </source>
</evidence>
<evidence type="ECO:0000313" key="4">
    <source>
        <dbReference type="EMBL" id="ETW78718.1"/>
    </source>
</evidence>
<keyword evidence="3" id="KW-0560">Oxidoreductase</keyword>
<dbReference type="OrthoDB" id="74360at2759"/>
<dbReference type="GO" id="GO:0050661">
    <property type="term" value="F:NADP binding"/>
    <property type="evidence" value="ECO:0007669"/>
    <property type="project" value="InterPro"/>
</dbReference>
<dbReference type="GO" id="GO:0004499">
    <property type="term" value="F:N,N-dimethylaniline monooxygenase activity"/>
    <property type="evidence" value="ECO:0007669"/>
    <property type="project" value="InterPro"/>
</dbReference>
<dbReference type="HOGENOM" id="CLU_015676_1_0_1"/>
<dbReference type="InterPro" id="IPR036188">
    <property type="entry name" value="FAD/NAD-bd_sf"/>
</dbReference>
<dbReference type="KEGG" id="hir:HETIRDRAFT_104090"/>
<sequence>MTQALIQKASSVDCTLVAKEWLDRLHKASVARNPAAFAELFISAGWLRDLLCFGWDFRTIQGRDNIALYLSETVPNGNTKANRFAKSSISKLTVEISSSLGPPSLFPLPGAPDSMSGVQAVFTFELDNPARTGRGFVRLVQAPGDSDNSGGALHWKALTAFFNIEDLKDHPEPKERSNGVFDGHMVAWPDVRAQMAKSVEEDPTVLIIGAGQGGLMCAARMGRMGIRALLVEKLPRVGDVWRNRYPNLSLHTPAHFCTILYHPWPKTYPKYMAKDMVANFLESYAYENNLVIWLSSTVLNDPQPVYNEETGRWSVHVERTIKTESFEVKSIVTLHPKHVVLATGSGRAHIPKWPGMASFKGTIYHSDNHKSPEKWAGKKAVIVGACNAAGDVAQSFVAPAHLAASVTVVQRSATCVVAASSLDAVFYSEFYPESRPIEDADLLDGSMPLRFLLNMFRDGLTARLKEMDKALLTGLQEHGFRLNYELEPGAGEVGLPGFLHERRGSGSMLDVGFGQSVIEGKVNIKSGIEVDHFESDAIVFQDGTRLEADVVVLATGNKPIIDNATDLFGKDITKKIGDQIWGLDKEGEFMNTYRPTGQRGLWFVAGPFAQGRFFSKHLAIQILAEEHGLKN</sequence>
<dbReference type="Proteomes" id="UP000030671">
    <property type="component" value="Unassembled WGS sequence"/>
</dbReference>
<dbReference type="eggNOG" id="KOG1399">
    <property type="taxonomic scope" value="Eukaryota"/>
</dbReference>
<dbReference type="GO" id="GO:0050660">
    <property type="term" value="F:flavin adenine dinucleotide binding"/>
    <property type="evidence" value="ECO:0007669"/>
    <property type="project" value="InterPro"/>
</dbReference>
<keyword evidence="5" id="KW-1185">Reference proteome</keyword>
<accession>W4JYU2</accession>
<evidence type="ECO:0000256" key="2">
    <source>
        <dbReference type="ARBA" id="ARBA00022827"/>
    </source>
</evidence>
<gene>
    <name evidence="4" type="ORF">HETIRDRAFT_104090</name>
</gene>
<dbReference type="InterPro" id="IPR020946">
    <property type="entry name" value="Flavin_mOase-like"/>
</dbReference>
<reference evidence="4 5" key="1">
    <citation type="journal article" date="2012" name="New Phytol.">
        <title>Insight into trade-off between wood decay and parasitism from the genome of a fungal forest pathogen.</title>
        <authorList>
            <person name="Olson A."/>
            <person name="Aerts A."/>
            <person name="Asiegbu F."/>
            <person name="Belbahri L."/>
            <person name="Bouzid O."/>
            <person name="Broberg A."/>
            <person name="Canback B."/>
            <person name="Coutinho P.M."/>
            <person name="Cullen D."/>
            <person name="Dalman K."/>
            <person name="Deflorio G."/>
            <person name="van Diepen L.T."/>
            <person name="Dunand C."/>
            <person name="Duplessis S."/>
            <person name="Durling M."/>
            <person name="Gonthier P."/>
            <person name="Grimwood J."/>
            <person name="Fossdal C.G."/>
            <person name="Hansson D."/>
            <person name="Henrissat B."/>
            <person name="Hietala A."/>
            <person name="Himmelstrand K."/>
            <person name="Hoffmeister D."/>
            <person name="Hogberg N."/>
            <person name="James T.Y."/>
            <person name="Karlsson M."/>
            <person name="Kohler A."/>
            <person name="Kues U."/>
            <person name="Lee Y.H."/>
            <person name="Lin Y.C."/>
            <person name="Lind M."/>
            <person name="Lindquist E."/>
            <person name="Lombard V."/>
            <person name="Lucas S."/>
            <person name="Lunden K."/>
            <person name="Morin E."/>
            <person name="Murat C."/>
            <person name="Park J."/>
            <person name="Raffaello T."/>
            <person name="Rouze P."/>
            <person name="Salamov A."/>
            <person name="Schmutz J."/>
            <person name="Solheim H."/>
            <person name="Stahlberg J."/>
            <person name="Velez H."/>
            <person name="de Vries R.P."/>
            <person name="Wiebenga A."/>
            <person name="Woodward S."/>
            <person name="Yakovlev I."/>
            <person name="Garbelotto M."/>
            <person name="Martin F."/>
            <person name="Grigoriev I.V."/>
            <person name="Stenlid J."/>
        </authorList>
    </citation>
    <scope>NUCLEOTIDE SEQUENCE [LARGE SCALE GENOMIC DNA]</scope>
    <source>
        <strain evidence="4 5">TC 32-1</strain>
    </source>
</reference>
<dbReference type="InParanoid" id="W4JYU2"/>
<evidence type="ECO:0000256" key="1">
    <source>
        <dbReference type="ARBA" id="ARBA00022630"/>
    </source>
</evidence>
<dbReference type="EMBL" id="KI925461">
    <property type="protein sequence ID" value="ETW78718.1"/>
    <property type="molecule type" value="Genomic_DNA"/>
</dbReference>
<organism evidence="4 5">
    <name type="scientific">Heterobasidion irregulare (strain TC 32-1)</name>
    <dbReference type="NCBI Taxonomy" id="747525"/>
    <lineage>
        <taxon>Eukaryota</taxon>
        <taxon>Fungi</taxon>
        <taxon>Dikarya</taxon>
        <taxon>Basidiomycota</taxon>
        <taxon>Agaricomycotina</taxon>
        <taxon>Agaricomycetes</taxon>
        <taxon>Russulales</taxon>
        <taxon>Bondarzewiaceae</taxon>
        <taxon>Heterobasidion</taxon>
        <taxon>Heterobasidion annosum species complex</taxon>
    </lineage>
</organism>
<proteinExistence type="predicted"/>
<dbReference type="Pfam" id="PF00743">
    <property type="entry name" value="FMO-like"/>
    <property type="match status" value="1"/>
</dbReference>
<evidence type="ECO:0008006" key="6">
    <source>
        <dbReference type="Google" id="ProtNLM"/>
    </source>
</evidence>
<keyword evidence="2" id="KW-0274">FAD</keyword>
<dbReference type="PANTHER" id="PTHR43539:SF68">
    <property type="entry name" value="FLAVIN-BINDING MONOOXYGENASE-LIKE PROTEIN (AFU_ORTHOLOGUE AFUA_4G09220)"/>
    <property type="match status" value="1"/>
</dbReference>
<dbReference type="Gene3D" id="3.50.50.60">
    <property type="entry name" value="FAD/NAD(P)-binding domain"/>
    <property type="match status" value="1"/>
</dbReference>
<protein>
    <recommendedName>
        <fullName evidence="6">FAD/NAD(P)-binding domain-containing protein</fullName>
    </recommendedName>
</protein>
<dbReference type="Pfam" id="PF13450">
    <property type="entry name" value="NAD_binding_8"/>
    <property type="match status" value="1"/>
</dbReference>
<dbReference type="GeneID" id="20665966"/>
<dbReference type="PRINTS" id="PR00411">
    <property type="entry name" value="PNDRDTASEI"/>
</dbReference>
<dbReference type="InterPro" id="IPR050982">
    <property type="entry name" value="Auxin_biosynth/cation_transpt"/>
</dbReference>